<proteinExistence type="predicted"/>
<dbReference type="InterPro" id="IPR050199">
    <property type="entry name" value="IgHV"/>
</dbReference>
<reference evidence="6 7" key="1">
    <citation type="journal article" date="2013" name="Nat. Commun.">
        <title>Genome analysis reveals insights into physiology and longevity of the Brandt's bat Myotis brandtii.</title>
        <authorList>
            <person name="Seim I."/>
            <person name="Fang X."/>
            <person name="Xiong Z."/>
            <person name="Lobanov A.V."/>
            <person name="Huang Z."/>
            <person name="Ma S."/>
            <person name="Feng Y."/>
            <person name="Turanov A.A."/>
            <person name="Zhu Y."/>
            <person name="Lenz T.L."/>
            <person name="Gerashchenko M.V."/>
            <person name="Fan D."/>
            <person name="Hee Yim S."/>
            <person name="Yao X."/>
            <person name="Jordan D."/>
            <person name="Xiong Y."/>
            <person name="Ma Y."/>
            <person name="Lyapunov A.N."/>
            <person name="Chen G."/>
            <person name="Kulakova O.I."/>
            <person name="Sun Y."/>
            <person name="Lee S.G."/>
            <person name="Bronson R.T."/>
            <person name="Moskalev A.A."/>
            <person name="Sunyaev S.R."/>
            <person name="Zhang G."/>
            <person name="Krogh A."/>
            <person name="Wang J."/>
            <person name="Gladyshev V.N."/>
        </authorList>
    </citation>
    <scope>NUCLEOTIDE SEQUENCE [LARGE SCALE GENOMIC DNA]</scope>
</reference>
<evidence type="ECO:0000313" key="7">
    <source>
        <dbReference type="Proteomes" id="UP000052978"/>
    </source>
</evidence>
<evidence type="ECO:0000256" key="3">
    <source>
        <dbReference type="ARBA" id="ARBA00043265"/>
    </source>
</evidence>
<dbReference type="GO" id="GO:0002250">
    <property type="term" value="P:adaptive immune response"/>
    <property type="evidence" value="ECO:0007669"/>
    <property type="project" value="UniProtKB-KW"/>
</dbReference>
<dbReference type="InterPro" id="IPR003599">
    <property type="entry name" value="Ig_sub"/>
</dbReference>
<keyword evidence="7" id="KW-1185">Reference proteome</keyword>
<keyword evidence="2" id="KW-1064">Adaptive immunity</keyword>
<dbReference type="SMART" id="SM00406">
    <property type="entry name" value="IGv"/>
    <property type="match status" value="1"/>
</dbReference>
<feature type="signal peptide" evidence="4">
    <location>
        <begin position="1"/>
        <end position="19"/>
    </location>
</feature>
<evidence type="ECO:0000259" key="5">
    <source>
        <dbReference type="PROSITE" id="PS50835"/>
    </source>
</evidence>
<feature type="domain" description="Ig-like" evidence="5">
    <location>
        <begin position="19"/>
        <end position="115"/>
    </location>
</feature>
<dbReference type="PANTHER" id="PTHR23266">
    <property type="entry name" value="IMMUNOGLOBULIN HEAVY CHAIN"/>
    <property type="match status" value="1"/>
</dbReference>
<dbReference type="EMBL" id="KE164730">
    <property type="protein sequence ID" value="EPQ19768.1"/>
    <property type="molecule type" value="Genomic_DNA"/>
</dbReference>
<evidence type="ECO:0000256" key="2">
    <source>
        <dbReference type="ARBA" id="ARBA00023130"/>
    </source>
</evidence>
<name>S7Q8Q4_MYOBR</name>
<dbReference type="FunFam" id="2.60.40.10:FF:000556">
    <property type="entry name" value="Immunoglobulin heavy variable 7-81 (non-functional)"/>
    <property type="match status" value="1"/>
</dbReference>
<keyword evidence="1" id="KW-0391">Immunity</keyword>
<dbReference type="InterPro" id="IPR013783">
    <property type="entry name" value="Ig-like_fold"/>
</dbReference>
<dbReference type="SMART" id="SM00409">
    <property type="entry name" value="IG"/>
    <property type="match status" value="1"/>
</dbReference>
<dbReference type="GO" id="GO:0005886">
    <property type="term" value="C:plasma membrane"/>
    <property type="evidence" value="ECO:0007669"/>
    <property type="project" value="UniProtKB-ARBA"/>
</dbReference>
<sequence>MDWSWRTLLLMAMATGVHSQVQLVQSGAEVRKPGASVKVSCKASGYTFTSYAMHWVIQAPEKGLKYMGWINTNTGKPTYAQGFSERFVFSMDTSVTTAYLQINGLKSEDTAVYYCARDTVRGSQCEPRHKPPFRRGCDHQEELRVPEHKDHHRSRCSWRFQLVSCGFLFMSQFPTGTSRFQICTYL</sequence>
<keyword evidence="3" id="KW-1280">Immunoglobulin</keyword>
<protein>
    <submittedName>
        <fullName evidence="6">Ig heavy chain V-I region V35</fullName>
    </submittedName>
</protein>
<feature type="chain" id="PRO_5004555918" evidence="4">
    <location>
        <begin position="20"/>
        <end position="186"/>
    </location>
</feature>
<dbReference type="AlphaFoldDB" id="S7Q8Q4"/>
<organism evidence="6 7">
    <name type="scientific">Myotis brandtii</name>
    <name type="common">Brandt's bat</name>
    <dbReference type="NCBI Taxonomy" id="109478"/>
    <lineage>
        <taxon>Eukaryota</taxon>
        <taxon>Metazoa</taxon>
        <taxon>Chordata</taxon>
        <taxon>Craniata</taxon>
        <taxon>Vertebrata</taxon>
        <taxon>Euteleostomi</taxon>
        <taxon>Mammalia</taxon>
        <taxon>Eutheria</taxon>
        <taxon>Laurasiatheria</taxon>
        <taxon>Chiroptera</taxon>
        <taxon>Yangochiroptera</taxon>
        <taxon>Vespertilionidae</taxon>
        <taxon>Myotis</taxon>
    </lineage>
</organism>
<keyword evidence="4" id="KW-0732">Signal</keyword>
<accession>S7Q8Q4</accession>
<dbReference type="Gene3D" id="2.60.40.10">
    <property type="entry name" value="Immunoglobulins"/>
    <property type="match status" value="1"/>
</dbReference>
<dbReference type="GO" id="GO:0005576">
    <property type="term" value="C:extracellular region"/>
    <property type="evidence" value="ECO:0007669"/>
    <property type="project" value="UniProtKB-ARBA"/>
</dbReference>
<dbReference type="SUPFAM" id="SSF48726">
    <property type="entry name" value="Immunoglobulin"/>
    <property type="match status" value="1"/>
</dbReference>
<dbReference type="InterPro" id="IPR007110">
    <property type="entry name" value="Ig-like_dom"/>
</dbReference>
<evidence type="ECO:0000256" key="4">
    <source>
        <dbReference type="SAM" id="SignalP"/>
    </source>
</evidence>
<evidence type="ECO:0000256" key="1">
    <source>
        <dbReference type="ARBA" id="ARBA00022859"/>
    </source>
</evidence>
<dbReference type="Pfam" id="PF07686">
    <property type="entry name" value="V-set"/>
    <property type="match status" value="1"/>
</dbReference>
<gene>
    <name evidence="6" type="ORF">D623_10004959</name>
</gene>
<dbReference type="Proteomes" id="UP000052978">
    <property type="component" value="Unassembled WGS sequence"/>
</dbReference>
<dbReference type="InterPro" id="IPR036179">
    <property type="entry name" value="Ig-like_dom_sf"/>
</dbReference>
<dbReference type="GO" id="GO:0019814">
    <property type="term" value="C:immunoglobulin complex"/>
    <property type="evidence" value="ECO:0007669"/>
    <property type="project" value="UniProtKB-KW"/>
</dbReference>
<dbReference type="PROSITE" id="PS50835">
    <property type="entry name" value="IG_LIKE"/>
    <property type="match status" value="1"/>
</dbReference>
<evidence type="ECO:0000313" key="6">
    <source>
        <dbReference type="EMBL" id="EPQ19768.1"/>
    </source>
</evidence>
<dbReference type="InterPro" id="IPR013106">
    <property type="entry name" value="Ig_V-set"/>
</dbReference>